<dbReference type="InterPro" id="IPR029000">
    <property type="entry name" value="Cyclophilin-like_dom_sf"/>
</dbReference>
<keyword evidence="4" id="KW-1185">Reference proteome</keyword>
<dbReference type="AlphaFoldDB" id="A0A5B8MXW8"/>
<dbReference type="InterPro" id="IPR002130">
    <property type="entry name" value="Cyclophilin-type_PPIase_dom"/>
</dbReference>
<gene>
    <name evidence="3" type="ORF">A3770_17p79310</name>
</gene>
<name>A0A5B8MXW8_9CHLO</name>
<feature type="compositionally biased region" description="Basic and acidic residues" evidence="1">
    <location>
        <begin position="133"/>
        <end position="147"/>
    </location>
</feature>
<dbReference type="STRING" id="1764295.A0A5B8MXW8"/>
<evidence type="ECO:0000313" key="3">
    <source>
        <dbReference type="EMBL" id="QDZ25413.1"/>
    </source>
</evidence>
<feature type="domain" description="PPIase cyclophilin-type" evidence="2">
    <location>
        <begin position="49"/>
        <end position="288"/>
    </location>
</feature>
<feature type="region of interest" description="Disordered" evidence="1">
    <location>
        <begin position="127"/>
        <end position="147"/>
    </location>
</feature>
<evidence type="ECO:0000256" key="1">
    <source>
        <dbReference type="SAM" id="MobiDB-lite"/>
    </source>
</evidence>
<dbReference type="GO" id="GO:0003755">
    <property type="term" value="F:peptidyl-prolyl cis-trans isomerase activity"/>
    <property type="evidence" value="ECO:0007669"/>
    <property type="project" value="InterPro"/>
</dbReference>
<evidence type="ECO:0000313" key="4">
    <source>
        <dbReference type="Proteomes" id="UP000316726"/>
    </source>
</evidence>
<sequence length="289" mass="30806">MFLLGMTASAQKARADVEGAAELVAQAEGEEREVGAVQVTQRGGALRVYLEVEVDGESFGRVVVDLDCGGPAGVKKFVELATGELACMKLPNSLITGSKFDFITPGFISSSGPTATRLKATAMKCSELSGGESQERSKLEAELKEQSRSHKDEGGFWLSLRVREDADKVEAPSGKLVSRNGKLEVVADYPRADLMPLPPSGTSFAFTLGEADAKELEKLDQTNLIVGRVKDPSSIEVLKSIGSLPVNRNNEDNIGFRLGKAAGDGRAKVAERGFNRPFSTIRITSSGLV</sequence>
<dbReference type="PANTHER" id="PTHR47724">
    <property type="entry name" value="PEPTIDYL-PROLYL CIS-TRANS ISOMERASE CYP26-2, CHLOROPLASTIC"/>
    <property type="match status" value="1"/>
</dbReference>
<dbReference type="PANTHER" id="PTHR47724:SF1">
    <property type="entry name" value="PEPTIDYL-PROLYL CIS-TRANS ISOMERASE CYP26-2, CHLOROPLASTIC"/>
    <property type="match status" value="1"/>
</dbReference>
<dbReference type="EMBL" id="CP031050">
    <property type="protein sequence ID" value="QDZ25413.1"/>
    <property type="molecule type" value="Genomic_DNA"/>
</dbReference>
<dbReference type="OrthoDB" id="252722at2759"/>
<evidence type="ECO:0000259" key="2">
    <source>
        <dbReference type="PROSITE" id="PS50072"/>
    </source>
</evidence>
<proteinExistence type="predicted"/>
<dbReference type="InterPro" id="IPR044185">
    <property type="entry name" value="CYP26-2-like"/>
</dbReference>
<organism evidence="3 4">
    <name type="scientific">Chloropicon primus</name>
    <dbReference type="NCBI Taxonomy" id="1764295"/>
    <lineage>
        <taxon>Eukaryota</taxon>
        <taxon>Viridiplantae</taxon>
        <taxon>Chlorophyta</taxon>
        <taxon>Chloropicophyceae</taxon>
        <taxon>Chloropicales</taxon>
        <taxon>Chloropicaceae</taxon>
        <taxon>Chloropicon</taxon>
    </lineage>
</organism>
<dbReference type="GO" id="GO:0009507">
    <property type="term" value="C:chloroplast"/>
    <property type="evidence" value="ECO:0007669"/>
    <property type="project" value="TreeGrafter"/>
</dbReference>
<dbReference type="PROSITE" id="PS50072">
    <property type="entry name" value="CSA_PPIASE_2"/>
    <property type="match status" value="1"/>
</dbReference>
<dbReference type="SUPFAM" id="SSF50891">
    <property type="entry name" value="Cyclophilin-like"/>
    <property type="match status" value="1"/>
</dbReference>
<dbReference type="Gene3D" id="2.40.100.10">
    <property type="entry name" value="Cyclophilin-like"/>
    <property type="match status" value="1"/>
</dbReference>
<dbReference type="Proteomes" id="UP000316726">
    <property type="component" value="Chromosome 17"/>
</dbReference>
<reference evidence="3 4" key="1">
    <citation type="submission" date="2018-07" db="EMBL/GenBank/DDBJ databases">
        <title>The complete nuclear genome of the prasinophyte Chloropicon primus (CCMP1205).</title>
        <authorList>
            <person name="Pombert J.-F."/>
            <person name="Otis C."/>
            <person name="Turmel M."/>
            <person name="Lemieux C."/>
        </authorList>
    </citation>
    <scope>NUCLEOTIDE SEQUENCE [LARGE SCALE GENOMIC DNA]</scope>
    <source>
        <strain evidence="3 4">CCMP1205</strain>
    </source>
</reference>
<accession>A0A5B8MXW8</accession>
<protein>
    <recommendedName>
        <fullName evidence="2">PPIase cyclophilin-type domain-containing protein</fullName>
    </recommendedName>
</protein>